<organism evidence="1">
    <name type="scientific">marine metagenome</name>
    <dbReference type="NCBI Taxonomy" id="408172"/>
    <lineage>
        <taxon>unclassified sequences</taxon>
        <taxon>metagenomes</taxon>
        <taxon>ecological metagenomes</taxon>
    </lineage>
</organism>
<accession>A0A382RXY5</accession>
<evidence type="ECO:0000313" key="1">
    <source>
        <dbReference type="EMBL" id="SVD01511.1"/>
    </source>
</evidence>
<sequence length="35" mass="4147">RRATIWTLWHRTRGSLTQAEFTDSLADSVLFRRVV</sequence>
<protein>
    <submittedName>
        <fullName evidence="1">Uncharacterized protein</fullName>
    </submittedName>
</protein>
<gene>
    <name evidence="1" type="ORF">METZ01_LOCUS354365</name>
</gene>
<proteinExistence type="predicted"/>
<name>A0A382RXY5_9ZZZZ</name>
<dbReference type="AlphaFoldDB" id="A0A382RXY5"/>
<reference evidence="1" key="1">
    <citation type="submission" date="2018-05" db="EMBL/GenBank/DDBJ databases">
        <authorList>
            <person name="Lanie J.A."/>
            <person name="Ng W.-L."/>
            <person name="Kazmierczak K.M."/>
            <person name="Andrzejewski T.M."/>
            <person name="Davidsen T.M."/>
            <person name="Wayne K.J."/>
            <person name="Tettelin H."/>
            <person name="Glass J.I."/>
            <person name="Rusch D."/>
            <person name="Podicherti R."/>
            <person name="Tsui H.-C.T."/>
            <person name="Winkler M.E."/>
        </authorList>
    </citation>
    <scope>NUCLEOTIDE SEQUENCE</scope>
</reference>
<feature type="non-terminal residue" evidence="1">
    <location>
        <position position="1"/>
    </location>
</feature>
<dbReference type="EMBL" id="UINC01124395">
    <property type="protein sequence ID" value="SVD01511.1"/>
    <property type="molecule type" value="Genomic_DNA"/>
</dbReference>